<accession>A0A3Q3KF68</accession>
<reference evidence="5" key="2">
    <citation type="submission" date="2025-09" db="UniProtKB">
        <authorList>
            <consortium name="Ensembl"/>
        </authorList>
    </citation>
    <scope>IDENTIFICATION</scope>
</reference>
<evidence type="ECO:0000259" key="4">
    <source>
        <dbReference type="Pfam" id="PF03221"/>
    </source>
</evidence>
<dbReference type="PANTHER" id="PTHR19303">
    <property type="entry name" value="TRANSPOSON"/>
    <property type="match status" value="1"/>
</dbReference>
<feature type="region of interest" description="Disordered" evidence="2">
    <location>
        <begin position="391"/>
        <end position="413"/>
    </location>
</feature>
<sequence>MGHSKPTLAPGGLEASVTVNTGAKRVVTSRNKDIVSMESALAVWISDCRKNNIALDTNIIREKARQLYNRFTDGGDDIDDPQPGPSTGTTKNTVDFHVLLHGFSPIAGNTKVFNMDETGLFWKRMPSRTFIMKEEARAPGFKEFKDRLTLIMCGNAAGFMIKPALIYKSKNPRALKNKNKNLLPVHWMHNPKAWITKALTSDWFHQCFVPEVKLYLAEKGLEFKVLLLMDNAGGHAIGPSCQGVQIEFLPPNTTALIQPMDQGVIRAFKALYTRNSLQHLVEAMDEDKFSLKEYWCGYTIFTCLQNIQKAIKEMKTVTLNACWKKLWPEAVNDYEGFSPEEIHKNAVEKAVRLAKLLGGEGFNDMTSDDVNDLIETHSDPLTDEDLTELTKSASEDEDDEHDDPEEEHEAGLTLERLSSIVRTVKEAQSMAESWDPDMIRSLQFRNAIDGALHAYKNLLQQKKKQAQQLPITMYFSRKKKEDPGTATDDILPLEEAPDEEVLFEEGHE</sequence>
<keyword evidence="6" id="KW-1185">Reference proteome</keyword>
<feature type="region of interest" description="Disordered" evidence="2">
    <location>
        <begin position="477"/>
        <end position="508"/>
    </location>
</feature>
<dbReference type="InterPro" id="IPR050863">
    <property type="entry name" value="CenT-Element_Derived"/>
</dbReference>
<dbReference type="InterPro" id="IPR006600">
    <property type="entry name" value="HTH_CenpB_DNA-bd_dom"/>
</dbReference>
<feature type="compositionally biased region" description="Acidic residues" evidence="2">
    <location>
        <begin position="395"/>
        <end position="408"/>
    </location>
</feature>
<organism evidence="5 6">
    <name type="scientific">Monopterus albus</name>
    <name type="common">Swamp eel</name>
    <dbReference type="NCBI Taxonomy" id="43700"/>
    <lineage>
        <taxon>Eukaryota</taxon>
        <taxon>Metazoa</taxon>
        <taxon>Chordata</taxon>
        <taxon>Craniata</taxon>
        <taxon>Vertebrata</taxon>
        <taxon>Euteleostomi</taxon>
        <taxon>Actinopterygii</taxon>
        <taxon>Neopterygii</taxon>
        <taxon>Teleostei</taxon>
        <taxon>Neoteleostei</taxon>
        <taxon>Acanthomorphata</taxon>
        <taxon>Anabantaria</taxon>
        <taxon>Synbranchiformes</taxon>
        <taxon>Synbranchidae</taxon>
        <taxon>Monopterus</taxon>
    </lineage>
</organism>
<proteinExistence type="predicted"/>
<dbReference type="STRING" id="43700.ENSMALP00000027678"/>
<evidence type="ECO:0000256" key="1">
    <source>
        <dbReference type="ARBA" id="ARBA00023125"/>
    </source>
</evidence>
<dbReference type="Pfam" id="PF03221">
    <property type="entry name" value="HTH_Tnp_Tc5"/>
    <property type="match status" value="1"/>
</dbReference>
<evidence type="ECO:0000313" key="6">
    <source>
        <dbReference type="Proteomes" id="UP000261600"/>
    </source>
</evidence>
<dbReference type="Ensembl" id="ENSMALT00000028188.1">
    <property type="protein sequence ID" value="ENSMALP00000027678.1"/>
    <property type="gene ID" value="ENSMALG00000019212.1"/>
</dbReference>
<dbReference type="Pfam" id="PF03184">
    <property type="entry name" value="DDE_1"/>
    <property type="match status" value="1"/>
</dbReference>
<dbReference type="InterPro" id="IPR004875">
    <property type="entry name" value="DDE_SF_endonuclease_dom"/>
</dbReference>
<dbReference type="AlphaFoldDB" id="A0A3Q3KF68"/>
<dbReference type="SUPFAM" id="SSF46689">
    <property type="entry name" value="Homeodomain-like"/>
    <property type="match status" value="1"/>
</dbReference>
<evidence type="ECO:0008006" key="7">
    <source>
        <dbReference type="Google" id="ProtNLM"/>
    </source>
</evidence>
<dbReference type="PANTHER" id="PTHR19303:SF52">
    <property type="entry name" value="TIGGER TRANSPOSABLE ELEMENT-DERIVED PROTEIN 6"/>
    <property type="match status" value="1"/>
</dbReference>
<dbReference type="GO" id="GO:0003677">
    <property type="term" value="F:DNA binding"/>
    <property type="evidence" value="ECO:0007669"/>
    <property type="project" value="UniProtKB-KW"/>
</dbReference>
<dbReference type="InterPro" id="IPR009057">
    <property type="entry name" value="Homeodomain-like_sf"/>
</dbReference>
<name>A0A3Q3KF68_MONAL</name>
<evidence type="ECO:0000313" key="5">
    <source>
        <dbReference type="Ensembl" id="ENSMALP00000027678.1"/>
    </source>
</evidence>
<evidence type="ECO:0000259" key="3">
    <source>
        <dbReference type="Pfam" id="PF03184"/>
    </source>
</evidence>
<reference evidence="5" key="1">
    <citation type="submission" date="2025-08" db="UniProtKB">
        <authorList>
            <consortium name="Ensembl"/>
        </authorList>
    </citation>
    <scope>IDENTIFICATION</scope>
</reference>
<dbReference type="Gene3D" id="1.10.10.60">
    <property type="entry name" value="Homeodomain-like"/>
    <property type="match status" value="1"/>
</dbReference>
<feature type="domain" description="HTH CENPB-type" evidence="4">
    <location>
        <begin position="37"/>
        <end position="81"/>
    </location>
</feature>
<feature type="compositionally biased region" description="Acidic residues" evidence="2">
    <location>
        <begin position="491"/>
        <end position="508"/>
    </location>
</feature>
<protein>
    <recommendedName>
        <fullName evidence="7">DDE-1 domain-containing protein</fullName>
    </recommendedName>
</protein>
<dbReference type="GO" id="GO:0005634">
    <property type="term" value="C:nucleus"/>
    <property type="evidence" value="ECO:0007669"/>
    <property type="project" value="TreeGrafter"/>
</dbReference>
<feature type="domain" description="DDE-1" evidence="3">
    <location>
        <begin position="145"/>
        <end position="323"/>
    </location>
</feature>
<evidence type="ECO:0000256" key="2">
    <source>
        <dbReference type="SAM" id="MobiDB-lite"/>
    </source>
</evidence>
<keyword evidence="1" id="KW-0238">DNA-binding</keyword>
<dbReference type="Proteomes" id="UP000261600">
    <property type="component" value="Unplaced"/>
</dbReference>